<sequence>MVTVLRRAAALALAAGAAALAAACGGNPGRQDGDGIPPGPPPALPVEEYMPSPRQIAEDGWARTVLMARCLERFGIDSAYPDRRVLRGPATRTERRYGTPDAARAREWGYWLPGDDTAPQDAAPGAAENQVSSGTVAEYAGRKVPEGGCHGEAVRALDGPDATPQTYGDALRTANDMELAAYERARRHPQVRKAEQMWAACMAGKGYDLPADVFSASDRLDLPPVRPRPGPSSPEIATAVADAACMGEASVAVVWQTVEAACQREEIAKDPAKWEGVRRTYRAHFANVERVLRDNPPRG</sequence>
<organism evidence="2 3">
    <name type="scientific">Streptomyces globosus</name>
    <dbReference type="NCBI Taxonomy" id="68209"/>
    <lineage>
        <taxon>Bacteria</taxon>
        <taxon>Bacillati</taxon>
        <taxon>Actinomycetota</taxon>
        <taxon>Actinomycetes</taxon>
        <taxon>Kitasatosporales</taxon>
        <taxon>Streptomycetaceae</taxon>
        <taxon>Streptomyces</taxon>
    </lineage>
</organism>
<feature type="signal peptide" evidence="1">
    <location>
        <begin position="1"/>
        <end position="23"/>
    </location>
</feature>
<proteinExistence type="predicted"/>
<gene>
    <name evidence="2" type="ORF">C0216_16160</name>
</gene>
<protein>
    <recommendedName>
        <fullName evidence="4">Lipoprotein</fullName>
    </recommendedName>
</protein>
<keyword evidence="3" id="KW-1185">Reference proteome</keyword>
<dbReference type="KEGG" id="sgz:C0216_16160"/>
<feature type="chain" id="PRO_5039651900" description="Lipoprotein" evidence="1">
    <location>
        <begin position="24"/>
        <end position="299"/>
    </location>
</feature>
<name>A0A344U1K5_9ACTN</name>
<reference evidence="2 3" key="1">
    <citation type="submission" date="2018-01" db="EMBL/GenBank/DDBJ databases">
        <title>Draft genome Sequence of streptomyces globosus LZH-48.</title>
        <authorList>
            <person name="Ran K."/>
            <person name="Li Z."/>
            <person name="Wei S."/>
            <person name="Dong R."/>
        </authorList>
    </citation>
    <scope>NUCLEOTIDE SEQUENCE [LARGE SCALE GENOMIC DNA]</scope>
    <source>
        <strain evidence="2 3">LZH-48</strain>
    </source>
</reference>
<dbReference type="PROSITE" id="PS51257">
    <property type="entry name" value="PROKAR_LIPOPROTEIN"/>
    <property type="match status" value="1"/>
</dbReference>
<dbReference type="OrthoDB" id="4800194at2"/>
<keyword evidence="1" id="KW-0732">Signal</keyword>
<evidence type="ECO:0008006" key="4">
    <source>
        <dbReference type="Google" id="ProtNLM"/>
    </source>
</evidence>
<dbReference type="Proteomes" id="UP000252004">
    <property type="component" value="Chromosome"/>
</dbReference>
<dbReference type="EMBL" id="CP030862">
    <property type="protein sequence ID" value="AXE24776.1"/>
    <property type="molecule type" value="Genomic_DNA"/>
</dbReference>
<evidence type="ECO:0000256" key="1">
    <source>
        <dbReference type="SAM" id="SignalP"/>
    </source>
</evidence>
<dbReference type="AlphaFoldDB" id="A0A344U1K5"/>
<evidence type="ECO:0000313" key="2">
    <source>
        <dbReference type="EMBL" id="AXE24776.1"/>
    </source>
</evidence>
<accession>A0A344U1K5</accession>
<evidence type="ECO:0000313" key="3">
    <source>
        <dbReference type="Proteomes" id="UP000252004"/>
    </source>
</evidence>